<comment type="subunit">
    <text evidence="7">Component of the mitochondrial contact site and cristae organizing system (MICOS) complex.</text>
</comment>
<dbReference type="InterPro" id="IPR019166">
    <property type="entry name" value="MIC26/MIC27"/>
</dbReference>
<evidence type="ECO:0000256" key="4">
    <source>
        <dbReference type="ARBA" id="ARBA00022989"/>
    </source>
</evidence>
<feature type="compositionally biased region" description="Basic and acidic residues" evidence="8">
    <location>
        <begin position="248"/>
        <end position="259"/>
    </location>
</feature>
<keyword evidence="3" id="KW-0812">Transmembrane</keyword>
<dbReference type="GeneID" id="110985081"/>
<keyword evidence="9" id="KW-1185">Reference proteome</keyword>
<feature type="region of interest" description="Disordered" evidence="8">
    <location>
        <begin position="204"/>
        <end position="259"/>
    </location>
</feature>
<comment type="subcellular location">
    <subcellularLocation>
        <location evidence="7">Mitochondrion inner membrane</location>
    </subcellularLocation>
    <subcellularLocation>
        <location evidence="1">Mitochondrion membrane</location>
    </subcellularLocation>
</comment>
<comment type="function">
    <text evidence="7">Component of the MICOS complex, a large protein complex of the mitochondrial inner membrane that plays crucial roles in the maintenance of crista junctions, inner membrane architecture, and formation of contact sites to the outer membrane.</text>
</comment>
<dbReference type="KEGG" id="aplc:110985081"/>
<dbReference type="InterPro" id="IPR033182">
    <property type="entry name" value="MIC26/MIC27_animal"/>
</dbReference>
<dbReference type="GO" id="GO:0061617">
    <property type="term" value="C:MICOS complex"/>
    <property type="evidence" value="ECO:0007669"/>
    <property type="project" value="UniProtKB-UniRule"/>
</dbReference>
<protein>
    <recommendedName>
        <fullName evidence="7">MICOS complex subunit</fullName>
    </recommendedName>
</protein>
<evidence type="ECO:0000313" key="9">
    <source>
        <dbReference type="Proteomes" id="UP000694845"/>
    </source>
</evidence>
<evidence type="ECO:0000256" key="7">
    <source>
        <dbReference type="RuleBase" id="RU363021"/>
    </source>
</evidence>
<keyword evidence="4" id="KW-1133">Transmembrane helix</keyword>
<keyword evidence="5 7" id="KW-0496">Mitochondrion</keyword>
<evidence type="ECO:0000256" key="6">
    <source>
        <dbReference type="ARBA" id="ARBA00023136"/>
    </source>
</evidence>
<dbReference type="PANTHER" id="PTHR14564">
    <property type="entry name" value="MICOS COMPLEX SUBUNIT MIC26 / MIC27 FAMILY MEMBER"/>
    <property type="match status" value="1"/>
</dbReference>
<comment type="similarity">
    <text evidence="2">Belongs to the apolipoprotein O/MICOS complex subunit Mic27 family.</text>
</comment>
<name>A0A8B7Z799_ACAPL</name>
<keyword evidence="6" id="KW-0472">Membrane</keyword>
<evidence type="ECO:0000313" key="10">
    <source>
        <dbReference type="RefSeq" id="XP_022101519.1"/>
    </source>
</evidence>
<evidence type="ECO:0000256" key="3">
    <source>
        <dbReference type="ARBA" id="ARBA00022692"/>
    </source>
</evidence>
<dbReference type="GO" id="GO:0042407">
    <property type="term" value="P:cristae formation"/>
    <property type="evidence" value="ECO:0007669"/>
    <property type="project" value="InterPro"/>
</dbReference>
<reference evidence="10" key="1">
    <citation type="submission" date="2025-08" db="UniProtKB">
        <authorList>
            <consortium name="RefSeq"/>
        </authorList>
    </citation>
    <scope>IDENTIFICATION</scope>
</reference>
<keyword evidence="7" id="KW-0999">Mitochondrion inner membrane</keyword>
<evidence type="ECO:0000256" key="8">
    <source>
        <dbReference type="SAM" id="MobiDB-lite"/>
    </source>
</evidence>
<evidence type="ECO:0000256" key="2">
    <source>
        <dbReference type="ARBA" id="ARBA00010904"/>
    </source>
</evidence>
<dbReference type="OrthoDB" id="5973346at2759"/>
<feature type="compositionally biased region" description="Polar residues" evidence="8">
    <location>
        <begin position="230"/>
        <end position="240"/>
    </location>
</feature>
<dbReference type="Pfam" id="PF09769">
    <property type="entry name" value="ApoO"/>
    <property type="match status" value="1"/>
</dbReference>
<proteinExistence type="inferred from homology"/>
<evidence type="ECO:0000256" key="1">
    <source>
        <dbReference type="ARBA" id="ARBA00004325"/>
    </source>
</evidence>
<organism evidence="9 10">
    <name type="scientific">Acanthaster planci</name>
    <name type="common">Crown-of-thorns starfish</name>
    <dbReference type="NCBI Taxonomy" id="133434"/>
    <lineage>
        <taxon>Eukaryota</taxon>
        <taxon>Metazoa</taxon>
        <taxon>Echinodermata</taxon>
        <taxon>Eleutherozoa</taxon>
        <taxon>Asterozoa</taxon>
        <taxon>Asteroidea</taxon>
        <taxon>Valvatacea</taxon>
        <taxon>Valvatida</taxon>
        <taxon>Acanthasteridae</taxon>
        <taxon>Acanthaster</taxon>
    </lineage>
</organism>
<sequence>MQNLKMAAAQMRQLLKLAALPMAGCVSLAIGIPVLKAEAVPNPRELRRKTVLPKELPIYDEPGSKAEYRLEPLDTTGYVYQAVSIVRQNVWRFSGSIQGAVNKTKQAYRYAEQAEKDIIAYIKTEEGFFPRVTAIALAGLTGVVLARKGGVFRKVLYSGALMSATASICYPYQAVEITKAEYQALRGFWNDSIGGGITGRVMEKMSQGDSKKKDAESNGPTSVEDETPTSKESIIESSPSGDHGMSNPEDKDMYSTRSS</sequence>
<gene>
    <name evidence="10" type="primary">LOC110985081</name>
</gene>
<evidence type="ECO:0000256" key="5">
    <source>
        <dbReference type="ARBA" id="ARBA00023128"/>
    </source>
</evidence>
<dbReference type="Proteomes" id="UP000694845">
    <property type="component" value="Unplaced"/>
</dbReference>
<dbReference type="AlphaFoldDB" id="A0A8B7Z799"/>
<dbReference type="RefSeq" id="XP_022101519.1">
    <property type="nucleotide sequence ID" value="XM_022245827.1"/>
</dbReference>
<accession>A0A8B7Z799</accession>